<sequence length="408" mass="43171">MHDRHQAKGAEIRAPRSGPRAAGHPPPAQGLLGLQSAAGNAAVVQMLGNADRSEPVDGHVVQRSPATWMQSEAVTMALQQTGGMTPSSRWPAVTQAVRAYGRLAPNDLSGRAAALDALSQAIGNWRQNQETVRHRAPWSSANARQAAVSALEDLIRRERDEIRGQRQTPSGPAEPAPPSAAMSIPMGGSRAGDTMPGHGGSLDDSDRSWSPTPDLNEGGVVAKAEARKNAAPLPARVRVRLHLTTDSNVGGVHQRGLKPSQGSGGIGVNPEPGMPADPDPHHFYVLTGSNQKNENLIASQAGVRAVLVLSSDSVSYDKDVNYPDGGAGRYAGEAPAARSARGESRTRGPISVVLPLRASGTTTDEVTNFVNQLRDQGEPPLTTREVIERIEGELIRRYGIFRVADHLS</sequence>
<dbReference type="RefSeq" id="WP_121438237.1">
    <property type="nucleotide sequence ID" value="NZ_RBWU01000008.1"/>
</dbReference>
<evidence type="ECO:0000313" key="3">
    <source>
        <dbReference type="Proteomes" id="UP000274601"/>
    </source>
</evidence>
<protein>
    <submittedName>
        <fullName evidence="2">Uncharacterized protein</fullName>
    </submittedName>
</protein>
<feature type="region of interest" description="Disordered" evidence="1">
    <location>
        <begin position="1"/>
        <end position="32"/>
    </location>
</feature>
<feature type="region of interest" description="Disordered" evidence="1">
    <location>
        <begin position="248"/>
        <end position="281"/>
    </location>
</feature>
<feature type="region of interest" description="Disordered" evidence="1">
    <location>
        <begin position="160"/>
        <end position="217"/>
    </location>
</feature>
<feature type="compositionally biased region" description="Basic and acidic residues" evidence="1">
    <location>
        <begin position="1"/>
        <end position="14"/>
    </location>
</feature>
<evidence type="ECO:0000256" key="1">
    <source>
        <dbReference type="SAM" id="MobiDB-lite"/>
    </source>
</evidence>
<name>A0A495QA28_9ACTN</name>
<feature type="region of interest" description="Disordered" evidence="1">
    <location>
        <begin position="325"/>
        <end position="347"/>
    </location>
</feature>
<evidence type="ECO:0000313" key="2">
    <source>
        <dbReference type="EMBL" id="RKS68325.1"/>
    </source>
</evidence>
<dbReference type="EMBL" id="RBWU01000008">
    <property type="protein sequence ID" value="RKS68325.1"/>
    <property type="molecule type" value="Genomic_DNA"/>
</dbReference>
<dbReference type="Proteomes" id="UP000274601">
    <property type="component" value="Unassembled WGS sequence"/>
</dbReference>
<organism evidence="2 3">
    <name type="scientific">Actinomadura pelletieri DSM 43383</name>
    <dbReference type="NCBI Taxonomy" id="1120940"/>
    <lineage>
        <taxon>Bacteria</taxon>
        <taxon>Bacillati</taxon>
        <taxon>Actinomycetota</taxon>
        <taxon>Actinomycetes</taxon>
        <taxon>Streptosporangiales</taxon>
        <taxon>Thermomonosporaceae</taxon>
        <taxon>Actinomadura</taxon>
    </lineage>
</organism>
<comment type="caution">
    <text evidence="2">The sequence shown here is derived from an EMBL/GenBank/DDBJ whole genome shotgun (WGS) entry which is preliminary data.</text>
</comment>
<reference evidence="2 3" key="1">
    <citation type="submission" date="2018-10" db="EMBL/GenBank/DDBJ databases">
        <title>Genomic Encyclopedia of Archaeal and Bacterial Type Strains, Phase II (KMG-II): from individual species to whole genera.</title>
        <authorList>
            <person name="Goeker M."/>
        </authorList>
    </citation>
    <scope>NUCLEOTIDE SEQUENCE [LARGE SCALE GENOMIC DNA]</scope>
    <source>
        <strain evidence="2 3">DSM 43383</strain>
    </source>
</reference>
<proteinExistence type="predicted"/>
<accession>A0A495QA28</accession>
<dbReference type="OrthoDB" id="9153660at2"/>
<dbReference type="AlphaFoldDB" id="A0A495QA28"/>
<gene>
    <name evidence="2" type="ORF">BZB76_6588</name>
</gene>
<keyword evidence="3" id="KW-1185">Reference proteome</keyword>